<dbReference type="EMBL" id="MN740292">
    <property type="protein sequence ID" value="QHT98503.1"/>
    <property type="molecule type" value="Genomic_DNA"/>
</dbReference>
<sequence length="86" mass="9679">MATEFVKPFDCKNEAHVMWFKSLGETMVKSLNGDKKINMAAAIDENPLPGKPRVQNVMDFPYVHFQLAMKYSTAVLNGDAFIPNTK</sequence>
<protein>
    <submittedName>
        <fullName evidence="1">Uncharacterized protein</fullName>
    </submittedName>
</protein>
<accession>A0A6C0J4C6</accession>
<dbReference type="AlphaFoldDB" id="A0A6C0J4C6"/>
<evidence type="ECO:0000313" key="1">
    <source>
        <dbReference type="EMBL" id="QHT98503.1"/>
    </source>
</evidence>
<organism evidence="1">
    <name type="scientific">viral metagenome</name>
    <dbReference type="NCBI Taxonomy" id="1070528"/>
    <lineage>
        <taxon>unclassified sequences</taxon>
        <taxon>metagenomes</taxon>
        <taxon>organismal metagenomes</taxon>
    </lineage>
</organism>
<reference evidence="1" key="1">
    <citation type="journal article" date="2020" name="Nature">
        <title>Giant virus diversity and host interactions through global metagenomics.</title>
        <authorList>
            <person name="Schulz F."/>
            <person name="Roux S."/>
            <person name="Paez-Espino D."/>
            <person name="Jungbluth S."/>
            <person name="Walsh D.A."/>
            <person name="Denef V.J."/>
            <person name="McMahon K.D."/>
            <person name="Konstantinidis K.T."/>
            <person name="Eloe-Fadrosh E.A."/>
            <person name="Kyrpides N.C."/>
            <person name="Woyke T."/>
        </authorList>
    </citation>
    <scope>NUCLEOTIDE SEQUENCE</scope>
    <source>
        <strain evidence="1">GVMAG-M-3300025652-16</strain>
    </source>
</reference>
<name>A0A6C0J4C6_9ZZZZ</name>
<proteinExistence type="predicted"/>